<name>A0ABQ9HDP4_9NEOP</name>
<dbReference type="EMBL" id="JARBHB010000005">
    <property type="protein sequence ID" value="KAJ8882438.1"/>
    <property type="molecule type" value="Genomic_DNA"/>
</dbReference>
<sequence>MALLSGFSRGSLVSPSLSLRCRSTLTSISLIGSQDLAVKSRSNIFTLHSLATAALMSPSITEYFRSVVGMLTETSRHFSCQEFGNAINRALAHTVFEPPGERCPIVAFHCAVDIGIFVRTSVGSSRQSREQLFRIKMFLWEATMVLYPYLIDTKIASGDREILYTSRQFASGDREILYTSRQFASGDREILYTSRQFARCKMPTRLTFREEYVQYILLHDDMGVSGLRRYFDVAPALTRNFSPPTYVNRVRSPAGSPPDFRYWLLDDVAGQRVFFSGISCFPRPYISALLHIHLTSSSSALKTSMLRATQISPWAFDWAIASAAAFHKSDPGLITGQDKQDIRVWDTWRTLPLAVGFSRGTPRKSSRVDTCQKLRLFALVLRATVNSLAELFCKLWLDRSLPTTVRRGSYLLRHGQCKHGLDRRPARNRMPSALMSIRRKPLEPVHLNPRCRNPSLLDVLAAAVPGTHLSCPFLRGRPLADVSMASGPATNLALAYRCRRFTTPVYTLSENASRMTNPAVTHVCGIDDSTTTPAPHVVVPPTSVLVTNALGPFLVTTLHRVETCQDVPPLHRMPFRAPTFLQFPGNNKAGGEVPSPSNINLFTDQFSRWVRRISIHLLKCKSWRIIYKSKIAGGNPPSHTRRSWTYKAPDLTQRYTLANITGSTPSPHRRFFAPRVLLREKEGDDHTFLAKPTQINNSYKAWSDFSTDSLIAACVSTTGYPITIGKPAMPPLPQLLVMLLDHCASHKERTRSNCIGLGQIKRCSSSGVELNQWRLFHRRKMSMEQRRNARVGVKGISPEKTRRPAASSGTSPTCENPGATSPGNEPGSSTWEAINLTPLDSIRGRLRKFSIFPALAVVTSCPSARVVGGCEAGKHEVHPLFAVLGDGPTGPVRWCVELCAAKNNQCGIIVKVIGPLEARCVPVTVMEFSNSEPLLHPTFLLHTRDSTIHLYAV</sequence>
<evidence type="ECO:0000313" key="2">
    <source>
        <dbReference type="EMBL" id="KAJ8882438.1"/>
    </source>
</evidence>
<gene>
    <name evidence="2" type="ORF">PR048_014246</name>
</gene>
<feature type="region of interest" description="Disordered" evidence="1">
    <location>
        <begin position="794"/>
        <end position="831"/>
    </location>
</feature>
<evidence type="ECO:0000256" key="1">
    <source>
        <dbReference type="SAM" id="MobiDB-lite"/>
    </source>
</evidence>
<organism evidence="2 3">
    <name type="scientific">Dryococelus australis</name>
    <dbReference type="NCBI Taxonomy" id="614101"/>
    <lineage>
        <taxon>Eukaryota</taxon>
        <taxon>Metazoa</taxon>
        <taxon>Ecdysozoa</taxon>
        <taxon>Arthropoda</taxon>
        <taxon>Hexapoda</taxon>
        <taxon>Insecta</taxon>
        <taxon>Pterygota</taxon>
        <taxon>Neoptera</taxon>
        <taxon>Polyneoptera</taxon>
        <taxon>Phasmatodea</taxon>
        <taxon>Verophasmatodea</taxon>
        <taxon>Anareolatae</taxon>
        <taxon>Phasmatidae</taxon>
        <taxon>Eurycanthinae</taxon>
        <taxon>Dryococelus</taxon>
    </lineage>
</organism>
<accession>A0ABQ9HDP4</accession>
<dbReference type="Proteomes" id="UP001159363">
    <property type="component" value="Chromosome 4"/>
</dbReference>
<protein>
    <submittedName>
        <fullName evidence="2">Uncharacterized protein</fullName>
    </submittedName>
</protein>
<proteinExistence type="predicted"/>
<reference evidence="2 3" key="1">
    <citation type="submission" date="2023-02" db="EMBL/GenBank/DDBJ databases">
        <title>LHISI_Scaffold_Assembly.</title>
        <authorList>
            <person name="Stuart O.P."/>
            <person name="Cleave R."/>
            <person name="Magrath M.J.L."/>
            <person name="Mikheyev A.S."/>
        </authorList>
    </citation>
    <scope>NUCLEOTIDE SEQUENCE [LARGE SCALE GENOMIC DNA]</scope>
    <source>
        <strain evidence="2">Daus_M_001</strain>
        <tissue evidence="2">Leg muscle</tissue>
    </source>
</reference>
<feature type="compositionally biased region" description="Polar residues" evidence="1">
    <location>
        <begin position="807"/>
        <end position="831"/>
    </location>
</feature>
<comment type="caution">
    <text evidence="2">The sequence shown here is derived from an EMBL/GenBank/DDBJ whole genome shotgun (WGS) entry which is preliminary data.</text>
</comment>
<evidence type="ECO:0000313" key="3">
    <source>
        <dbReference type="Proteomes" id="UP001159363"/>
    </source>
</evidence>
<keyword evidence="3" id="KW-1185">Reference proteome</keyword>